<dbReference type="GeneID" id="54993233"/>
<dbReference type="KEGG" id="vg:54993233"/>
<organism evidence="2 3">
    <name type="scientific">Microbacterium phage MementoMori</name>
    <dbReference type="NCBI Taxonomy" id="2201436"/>
    <lineage>
        <taxon>Viruses</taxon>
        <taxon>Duplodnaviria</taxon>
        <taxon>Heunggongvirae</taxon>
        <taxon>Uroviricota</taxon>
        <taxon>Caudoviricetes</taxon>
        <taxon>Kutznervirinae</taxon>
        <taxon>Mementomorivirus</taxon>
        <taxon>Mementomorivirus mementomori</taxon>
    </lineage>
</organism>
<protein>
    <submittedName>
        <fullName evidence="2">Uncharacterized protein</fullName>
    </submittedName>
</protein>
<sequence length="121" mass="13143">MTTFIEGYLSEPIDPTSHAWCTGGMPEMSPAGKMISGEACTWTNRGEWAHKHAHHHGNILGHVTHVWSPDEARCGDVYVGLFGGPYACARDPEHTGLHRDASGVEWPNSGVDKPVQPVENA</sequence>
<gene>
    <name evidence="2" type="primary">6</name>
    <name evidence="2" type="ORF">SEA_MEMENTOMORI_6</name>
</gene>
<feature type="compositionally biased region" description="Basic and acidic residues" evidence="1">
    <location>
        <begin position="93"/>
        <end position="102"/>
    </location>
</feature>
<feature type="region of interest" description="Disordered" evidence="1">
    <location>
        <begin position="93"/>
        <end position="121"/>
    </location>
</feature>
<name>A0A2Z4Q5I2_9CAUD</name>
<dbReference type="RefSeq" id="YP_009802679.1">
    <property type="nucleotide sequence ID" value="NC_047987.1"/>
</dbReference>
<reference evidence="2 3" key="1">
    <citation type="submission" date="2018-04" db="EMBL/GenBank/DDBJ databases">
        <authorList>
            <person name="Harrington T."/>
            <person name="Washburn E."/>
            <person name="Bricker J."/>
            <person name="McKinney A."/>
            <person name="Betsko A.J."/>
            <person name="Garlena R.A."/>
            <person name="Russell D.A."/>
            <person name="Pope W.A."/>
            <person name="Jacobs-Sera D."/>
            <person name="Hatfull G.F."/>
        </authorList>
    </citation>
    <scope>NUCLEOTIDE SEQUENCE [LARGE SCALE GENOMIC DNA]</scope>
</reference>
<dbReference type="EMBL" id="MH271303">
    <property type="protein sequence ID" value="AWY05261.1"/>
    <property type="molecule type" value="Genomic_DNA"/>
</dbReference>
<evidence type="ECO:0000313" key="3">
    <source>
        <dbReference type="Proteomes" id="UP000250535"/>
    </source>
</evidence>
<accession>A0A2Z4Q5I2</accession>
<proteinExistence type="predicted"/>
<dbReference type="Proteomes" id="UP000250535">
    <property type="component" value="Segment"/>
</dbReference>
<evidence type="ECO:0000256" key="1">
    <source>
        <dbReference type="SAM" id="MobiDB-lite"/>
    </source>
</evidence>
<keyword evidence="3" id="KW-1185">Reference proteome</keyword>
<evidence type="ECO:0000313" key="2">
    <source>
        <dbReference type="EMBL" id="AWY05261.1"/>
    </source>
</evidence>